<evidence type="ECO:0000313" key="4">
    <source>
        <dbReference type="Proteomes" id="UP001152607"/>
    </source>
</evidence>
<dbReference type="EMBL" id="CAOQHR010000012">
    <property type="protein sequence ID" value="CAI6342053.1"/>
    <property type="molecule type" value="Genomic_DNA"/>
</dbReference>
<dbReference type="PROSITE" id="PS00141">
    <property type="entry name" value="ASP_PROTEASE"/>
    <property type="match status" value="1"/>
</dbReference>
<proteinExistence type="predicted"/>
<dbReference type="SUPFAM" id="SSF50630">
    <property type="entry name" value="Acid proteases"/>
    <property type="match status" value="1"/>
</dbReference>
<accession>A0A9W4US52</accession>
<keyword evidence="1" id="KW-0064">Aspartyl protease</keyword>
<organism evidence="3 4">
    <name type="scientific">Periconia digitata</name>
    <dbReference type="NCBI Taxonomy" id="1303443"/>
    <lineage>
        <taxon>Eukaryota</taxon>
        <taxon>Fungi</taxon>
        <taxon>Dikarya</taxon>
        <taxon>Ascomycota</taxon>
        <taxon>Pezizomycotina</taxon>
        <taxon>Dothideomycetes</taxon>
        <taxon>Pleosporomycetidae</taxon>
        <taxon>Pleosporales</taxon>
        <taxon>Massarineae</taxon>
        <taxon>Periconiaceae</taxon>
        <taxon>Periconia</taxon>
    </lineage>
</organism>
<name>A0A9W4US52_9PLEO</name>
<protein>
    <recommendedName>
        <fullName evidence="5">CCHC-type domain-containing protein</fullName>
    </recommendedName>
</protein>
<dbReference type="InterPro" id="IPR021109">
    <property type="entry name" value="Peptidase_aspartic_dom_sf"/>
</dbReference>
<dbReference type="Proteomes" id="UP001152607">
    <property type="component" value="Unassembled WGS sequence"/>
</dbReference>
<evidence type="ECO:0000256" key="2">
    <source>
        <dbReference type="SAM" id="MobiDB-lite"/>
    </source>
</evidence>
<evidence type="ECO:0008006" key="5">
    <source>
        <dbReference type="Google" id="ProtNLM"/>
    </source>
</evidence>
<dbReference type="AlphaFoldDB" id="A0A9W4US52"/>
<feature type="compositionally biased region" description="Polar residues" evidence="2">
    <location>
        <begin position="1"/>
        <end position="22"/>
    </location>
</feature>
<feature type="compositionally biased region" description="Polar residues" evidence="2">
    <location>
        <begin position="535"/>
        <end position="546"/>
    </location>
</feature>
<feature type="region of interest" description="Disordered" evidence="2">
    <location>
        <begin position="268"/>
        <end position="302"/>
    </location>
</feature>
<dbReference type="GO" id="GO:0006508">
    <property type="term" value="P:proteolysis"/>
    <property type="evidence" value="ECO:0007669"/>
    <property type="project" value="InterPro"/>
</dbReference>
<feature type="region of interest" description="Disordered" evidence="2">
    <location>
        <begin position="1"/>
        <end position="32"/>
    </location>
</feature>
<dbReference type="CDD" id="cd00303">
    <property type="entry name" value="retropepsin_like"/>
    <property type="match status" value="1"/>
</dbReference>
<feature type="compositionally biased region" description="Basic and acidic residues" evidence="2">
    <location>
        <begin position="551"/>
        <end position="571"/>
    </location>
</feature>
<dbReference type="GO" id="GO:0004190">
    <property type="term" value="F:aspartic-type endopeptidase activity"/>
    <property type="evidence" value="ECO:0007669"/>
    <property type="project" value="UniProtKB-KW"/>
</dbReference>
<dbReference type="InterPro" id="IPR001969">
    <property type="entry name" value="Aspartic_peptidase_AS"/>
</dbReference>
<keyword evidence="1" id="KW-0378">Hydrolase</keyword>
<keyword evidence="1" id="KW-0645">Protease</keyword>
<gene>
    <name evidence="3" type="ORF">PDIGIT_LOCUS15255</name>
</gene>
<sequence>MTTERGNSLNEFLQNLPFNNNPDIVPDEDNHRPLSIMSTQHQHQHQSDAHRAEDYLEEEEHRRSFPQLRLPRGKELSFSGENVTAFLDDYNRICNNAGYTDLAKLRTLPEWCDREPELLIKQLPAFKSGSWKDLQKVMKEHWEDLDPEQQMGTEAFLRAFVEESSHGKLSFELYYTRFCIYSNACIDKGQITMNSRGRWFMKGLKPEHRHQVMFDMPESERTTDDGTSPYDLNKIYAFLKRRVRAEKELRYLEDETSSSLRRKAQYMAEQEAKPLAKATQPTAARERHETATGSTNETDPVDDLISKFKGMTLSMADAVMVASQERIQRECFKHSTDMARFIVAVTAARPRSGNPPMATYQARAMDQPKRDEGSWEQKSTLECWGCGEKGHGVSGCDHLQDLQNRGWVSKFKDRRDGEWKWKFGSVNRSLGLVGSDGRPPQRGILTWLQQCCANRYQVTTESLARPMPEVCPDIAKAAEANIITEEASQKNGPSANQKRVMFNRGVAMIDNDNEVFLLDEIDKRHIILNPDITESNAATRSQNQGDSTEESLDRVRDARVKKTRVPARDRTYERVQEQIRNSRLPGDLVMDDQDELDELSIPYEAQPHNNPYAVVKPPRATRPRKEPEEEEEGDPALSRILGQEIKGLRLRDLLDHPTILSPLLKELKQREEKKTPESSPTPTVETSHVETPRHQNCVRNELGPDPDETTLAPRASRIQDQSKTVGHNQLNLIGRDHPTSGADYQEQYGRWDGYEVNNVEVQVNAGMRHHVGGEEDTYQEPLDHIPGKAVNQRHRTDGVVRVAGELPIAWANIGRHSAECLIDTGSQINLIRLSAARALRIAIEEDMDGTIGQMRGATGAMEAFIGTAWHVPVRIGAVTVPTTFRVVTHCSRSVILGAPWCASVRLALQYTALGRVTCRILALTGKQNAMFLAADPPTWNKRDYEDSPPNQGTEEYDE</sequence>
<dbReference type="Gene3D" id="2.40.70.10">
    <property type="entry name" value="Acid Proteases"/>
    <property type="match status" value="1"/>
</dbReference>
<feature type="region of interest" description="Disordered" evidence="2">
    <location>
        <begin position="602"/>
        <end position="636"/>
    </location>
</feature>
<feature type="compositionally biased region" description="Low complexity" evidence="2">
    <location>
        <begin position="677"/>
        <end position="686"/>
    </location>
</feature>
<reference evidence="3" key="1">
    <citation type="submission" date="2023-01" db="EMBL/GenBank/DDBJ databases">
        <authorList>
            <person name="Van Ghelder C."/>
            <person name="Rancurel C."/>
        </authorList>
    </citation>
    <scope>NUCLEOTIDE SEQUENCE</scope>
    <source>
        <strain evidence="3">CNCM I-4278</strain>
    </source>
</reference>
<evidence type="ECO:0000256" key="1">
    <source>
        <dbReference type="ARBA" id="ARBA00022750"/>
    </source>
</evidence>
<keyword evidence="4" id="KW-1185">Reference proteome</keyword>
<feature type="region of interest" description="Disordered" evidence="2">
    <location>
        <begin position="535"/>
        <end position="571"/>
    </location>
</feature>
<dbReference type="OrthoDB" id="3788962at2759"/>
<feature type="compositionally biased region" description="Basic and acidic residues" evidence="2">
    <location>
        <begin position="665"/>
        <end position="676"/>
    </location>
</feature>
<comment type="caution">
    <text evidence="3">The sequence shown here is derived from an EMBL/GenBank/DDBJ whole genome shotgun (WGS) entry which is preliminary data.</text>
</comment>
<feature type="region of interest" description="Disordered" evidence="2">
    <location>
        <begin position="665"/>
        <end position="723"/>
    </location>
</feature>
<evidence type="ECO:0000313" key="3">
    <source>
        <dbReference type="EMBL" id="CAI6342053.1"/>
    </source>
</evidence>